<organism evidence="1 2">
    <name type="scientific">Bacteroides fluxus YIT 12057</name>
    <dbReference type="NCBI Taxonomy" id="763034"/>
    <lineage>
        <taxon>Bacteria</taxon>
        <taxon>Pseudomonadati</taxon>
        <taxon>Bacteroidota</taxon>
        <taxon>Bacteroidia</taxon>
        <taxon>Bacteroidales</taxon>
        <taxon>Bacteroidaceae</taxon>
        <taxon>Bacteroides</taxon>
    </lineage>
</organism>
<evidence type="ECO:0000313" key="1">
    <source>
        <dbReference type="EMBL" id="EGF58829.1"/>
    </source>
</evidence>
<dbReference type="Proteomes" id="UP000003416">
    <property type="component" value="Unassembled WGS sequence"/>
</dbReference>
<comment type="caution">
    <text evidence="1">The sequence shown here is derived from an EMBL/GenBank/DDBJ whole genome shotgun (WGS) entry which is preliminary data.</text>
</comment>
<sequence>MKELKNYQVKTKTDIVTDDMHGSIKADNEELKKMLVCISNTSIKSV</sequence>
<protein>
    <submittedName>
        <fullName evidence="1">Uncharacterized protein</fullName>
    </submittedName>
</protein>
<proteinExistence type="predicted"/>
<gene>
    <name evidence="1" type="ORF">HMPREF9446_00995</name>
</gene>
<dbReference type="HOGENOM" id="CLU_3180097_0_0_10"/>
<keyword evidence="2" id="KW-1185">Reference proteome</keyword>
<dbReference type="AlphaFoldDB" id="F3PQK1"/>
<dbReference type="EMBL" id="AFBN01000016">
    <property type="protein sequence ID" value="EGF58829.1"/>
    <property type="molecule type" value="Genomic_DNA"/>
</dbReference>
<accession>F3PQK1</accession>
<name>F3PQK1_9BACE</name>
<reference evidence="1 2" key="1">
    <citation type="submission" date="2011-02" db="EMBL/GenBank/DDBJ databases">
        <authorList>
            <person name="Weinstock G."/>
            <person name="Sodergren E."/>
            <person name="Clifton S."/>
            <person name="Fulton L."/>
            <person name="Fulton B."/>
            <person name="Courtney L."/>
            <person name="Fronick C."/>
            <person name="Harrison M."/>
            <person name="Strong C."/>
            <person name="Farmer C."/>
            <person name="Delahaunty K."/>
            <person name="Markovic C."/>
            <person name="Hall O."/>
            <person name="Minx P."/>
            <person name="Tomlinson C."/>
            <person name="Mitreva M."/>
            <person name="Hou S."/>
            <person name="Chen J."/>
            <person name="Wollam A."/>
            <person name="Pepin K.H."/>
            <person name="Johnson M."/>
            <person name="Bhonagiri V."/>
            <person name="Zhang X."/>
            <person name="Suruliraj S."/>
            <person name="Warren W."/>
            <person name="Chinwalla A."/>
            <person name="Mardis E.R."/>
            <person name="Wilson R.K."/>
        </authorList>
    </citation>
    <scope>NUCLEOTIDE SEQUENCE [LARGE SCALE GENOMIC DNA]</scope>
    <source>
        <strain evidence="1 2">YIT 12057</strain>
    </source>
</reference>
<evidence type="ECO:0000313" key="2">
    <source>
        <dbReference type="Proteomes" id="UP000003416"/>
    </source>
</evidence>
<dbReference type="STRING" id="763034.HMPREF9446_00995"/>